<protein>
    <submittedName>
        <fullName evidence="2">tRNA(His) guanylyltransferase</fullName>
    </submittedName>
</protein>
<dbReference type="InterPro" id="IPR007537">
    <property type="entry name" value="tRNAHis_GuaTrfase_Thg1"/>
</dbReference>
<dbReference type="PANTHER" id="PTHR12729:SF1">
    <property type="entry name" value="TRNAHIS GUANYLYLTRANSFERASE CATALYTIC DOMAIN-CONTAINING PROTEIN"/>
    <property type="match status" value="1"/>
</dbReference>
<name>A0A0G2Y838_9VIRU</name>
<keyword evidence="2" id="KW-0548">Nucleotidyltransferase</keyword>
<evidence type="ECO:0000313" key="2">
    <source>
        <dbReference type="EMBL" id="AKI79992.1"/>
    </source>
</evidence>
<dbReference type="InterPro" id="IPR038469">
    <property type="entry name" value="tRNAHis_GuaTrfase_Thg1_sf"/>
</dbReference>
<sequence length="281" mass="33399">MKIFEAKYDFKIEPQNYFCVRLDGNKFSNFTRKFEKPYDVRFSQAMVMTTIDTINKFGARTGFTQSDEITLIFDKAIPEDFKQHITYNHLFNGRVSKLLSIVSSYVSVRFNHHFRLLTSNLTNIYNQETLELINGETAIFDARILEFDENNKYEMLNHLIWRSVKDCYRNAVQTYAHHIFGPAKIKYLNREQMIQLIEENTNIVWSNIPLWQKYGVIIKKQLIKTDSIRNNVKNSVITSSFKVFSLKLSYNDEMLKFLFDKYFEPNKISEYQLEDYPLSII</sequence>
<dbReference type="KEGG" id="vg:80513790"/>
<dbReference type="InterPro" id="IPR024956">
    <property type="entry name" value="tRNAHis_GuaTrfase_cat"/>
</dbReference>
<dbReference type="GO" id="GO:0000287">
    <property type="term" value="F:magnesium ion binding"/>
    <property type="evidence" value="ECO:0007669"/>
    <property type="project" value="InterPro"/>
</dbReference>
<organism evidence="2 3">
    <name type="scientific">Acanthamoeba polyphaga mimivirus Kroon</name>
    <dbReference type="NCBI Taxonomy" id="3069720"/>
    <lineage>
        <taxon>Viruses</taxon>
        <taxon>Varidnaviria</taxon>
        <taxon>Bamfordvirae</taxon>
        <taxon>Nucleocytoviricota</taxon>
        <taxon>Megaviricetes</taxon>
        <taxon>Imitervirales</taxon>
        <taxon>Mimiviridae</taxon>
        <taxon>Megamimivirinae</taxon>
        <taxon>Mimivirus</taxon>
        <taxon>Mimivirus lagoaense</taxon>
    </lineage>
</organism>
<reference evidence="2 3" key="1">
    <citation type="submission" date="2014-10" db="EMBL/GenBank/DDBJ databases">
        <title>Pan-genome analysis of Brazilian lineage A amoebal mimiviruses.</title>
        <authorList>
            <person name="Assis F.L."/>
            <person name="Abrahao J.S."/>
            <person name="Kroon E.G."/>
            <person name="Dornas F.P."/>
            <person name="Andrade K.R."/>
            <person name="Borato P.V.M."/>
            <person name="Pilotto M.R."/>
            <person name="Benamar S."/>
            <person name="LaScola B."/>
            <person name="Colson P."/>
        </authorList>
    </citation>
    <scope>NUCLEOTIDE SEQUENCE [LARGE SCALE GENOMIC DNA]</scope>
    <source>
        <strain evidence="2 3">Kroon</strain>
    </source>
</reference>
<dbReference type="EMBL" id="KM982402">
    <property type="protein sequence ID" value="AKI79992.1"/>
    <property type="molecule type" value="Genomic_DNA"/>
</dbReference>
<keyword evidence="3" id="KW-1185">Reference proteome</keyword>
<dbReference type="GO" id="GO:0008193">
    <property type="term" value="F:tRNA guanylyltransferase activity"/>
    <property type="evidence" value="ECO:0007669"/>
    <property type="project" value="InterPro"/>
</dbReference>
<dbReference type="Gene3D" id="3.30.70.3000">
    <property type="match status" value="1"/>
</dbReference>
<evidence type="ECO:0000313" key="3">
    <source>
        <dbReference type="Proteomes" id="UP000240461"/>
    </source>
</evidence>
<feature type="domain" description="tRNAHis guanylyltransferase catalytic" evidence="1">
    <location>
        <begin position="1"/>
        <end position="145"/>
    </location>
</feature>
<evidence type="ECO:0000259" key="1">
    <source>
        <dbReference type="Pfam" id="PF04446"/>
    </source>
</evidence>
<keyword evidence="2" id="KW-0808">Transferase</keyword>
<proteinExistence type="predicted"/>
<dbReference type="Pfam" id="PF04446">
    <property type="entry name" value="Thg1"/>
    <property type="match status" value="1"/>
</dbReference>
<accession>A0A0G2Y838</accession>
<dbReference type="PANTHER" id="PTHR12729">
    <property type="entry name" value="TRNA(HIS) GUANYLYLTRANSFERASE-RELATED"/>
    <property type="match status" value="1"/>
</dbReference>
<dbReference type="Proteomes" id="UP000240461">
    <property type="component" value="Segment"/>
</dbReference>
<dbReference type="GO" id="GO:0006400">
    <property type="term" value="P:tRNA modification"/>
    <property type="evidence" value="ECO:0007669"/>
    <property type="project" value="InterPro"/>
</dbReference>